<feature type="coiled-coil region" evidence="7">
    <location>
        <begin position="1961"/>
        <end position="1988"/>
    </location>
</feature>
<dbReference type="InterPro" id="IPR000904">
    <property type="entry name" value="Sec7_dom"/>
</dbReference>
<evidence type="ECO:0000256" key="3">
    <source>
        <dbReference type="ARBA" id="ARBA00022448"/>
    </source>
</evidence>
<dbReference type="OrthoDB" id="18431at2759"/>
<dbReference type="GO" id="GO:0015031">
    <property type="term" value="P:protein transport"/>
    <property type="evidence" value="ECO:0007669"/>
    <property type="project" value="UniProtKB-KW"/>
</dbReference>
<organism evidence="10 11">
    <name type="scientific">Tetrahymena thermophila (strain SB210)</name>
    <dbReference type="NCBI Taxonomy" id="312017"/>
    <lineage>
        <taxon>Eukaryota</taxon>
        <taxon>Sar</taxon>
        <taxon>Alveolata</taxon>
        <taxon>Ciliophora</taxon>
        <taxon>Intramacronucleata</taxon>
        <taxon>Oligohymenophorea</taxon>
        <taxon>Hymenostomatida</taxon>
        <taxon>Tetrahymenina</taxon>
        <taxon>Tetrahymenidae</taxon>
        <taxon>Tetrahymena</taxon>
    </lineage>
</organism>
<dbReference type="Pfam" id="PF20252">
    <property type="entry name" value="BIG2_C"/>
    <property type="match status" value="1"/>
</dbReference>
<dbReference type="Gene3D" id="1.10.1000.11">
    <property type="entry name" value="Arf Nucleotide-binding Site Opener,domain 2"/>
    <property type="match status" value="1"/>
</dbReference>
<evidence type="ECO:0000256" key="7">
    <source>
        <dbReference type="SAM" id="Coils"/>
    </source>
</evidence>
<evidence type="ECO:0000256" key="1">
    <source>
        <dbReference type="ARBA" id="ARBA00004370"/>
    </source>
</evidence>
<dbReference type="Pfam" id="PF01369">
    <property type="entry name" value="Sec7"/>
    <property type="match status" value="1"/>
</dbReference>
<dbReference type="KEGG" id="tet:TTHERM_00569500"/>
<dbReference type="SUPFAM" id="SSF48425">
    <property type="entry name" value="Sec7 domain"/>
    <property type="match status" value="1"/>
</dbReference>
<dbReference type="GO" id="GO:0005085">
    <property type="term" value="F:guanyl-nucleotide exchange factor activity"/>
    <property type="evidence" value="ECO:0007669"/>
    <property type="project" value="InterPro"/>
</dbReference>
<evidence type="ECO:0000313" key="10">
    <source>
        <dbReference type="EMBL" id="EAS07412.2"/>
    </source>
</evidence>
<dbReference type="CDD" id="cd23022">
    <property type="entry name" value="zf-HIT_DDX59"/>
    <property type="match status" value="1"/>
</dbReference>
<dbReference type="GO" id="GO:0016020">
    <property type="term" value="C:membrane"/>
    <property type="evidence" value="ECO:0007669"/>
    <property type="project" value="UniProtKB-SubCell"/>
</dbReference>
<dbReference type="RefSeq" id="XP_001027654.2">
    <property type="nucleotide sequence ID" value="XM_001027654.3"/>
</dbReference>
<dbReference type="GO" id="GO:0032012">
    <property type="term" value="P:regulation of ARF protein signal transduction"/>
    <property type="evidence" value="ECO:0007669"/>
    <property type="project" value="InterPro"/>
</dbReference>
<dbReference type="Pfam" id="PF12783">
    <property type="entry name" value="Sec7-like_HUS"/>
    <property type="match status" value="1"/>
</dbReference>
<evidence type="ECO:0000256" key="8">
    <source>
        <dbReference type="SAM" id="MobiDB-lite"/>
    </source>
</evidence>
<keyword evidence="5" id="KW-0653">Protein transport</keyword>
<dbReference type="CDD" id="cd00171">
    <property type="entry name" value="Sec7"/>
    <property type="match status" value="1"/>
</dbReference>
<keyword evidence="11" id="KW-1185">Reference proteome</keyword>
<evidence type="ECO:0000313" key="11">
    <source>
        <dbReference type="Proteomes" id="UP000009168"/>
    </source>
</evidence>
<dbReference type="HOGENOM" id="CLU_232218_0_0_1"/>
<dbReference type="Gene3D" id="1.10.220.20">
    <property type="match status" value="1"/>
</dbReference>
<dbReference type="InterPro" id="IPR046455">
    <property type="entry name" value="Sec7/BIG1-like_C"/>
</dbReference>
<dbReference type="InterPro" id="IPR035999">
    <property type="entry name" value="Sec7_dom_sf"/>
</dbReference>
<feature type="compositionally biased region" description="Low complexity" evidence="8">
    <location>
        <begin position="2017"/>
        <end position="2047"/>
    </location>
</feature>
<evidence type="ECO:0000256" key="6">
    <source>
        <dbReference type="ARBA" id="ARBA00023136"/>
    </source>
</evidence>
<proteinExistence type="predicted"/>
<name>Q24I26_TETTS</name>
<keyword evidence="4" id="KW-0963">Cytoplasm</keyword>
<dbReference type="PROSITE" id="PS50190">
    <property type="entry name" value="SEC7"/>
    <property type="match status" value="1"/>
</dbReference>
<sequence length="2053" mass="238385">MQQMQQPEENLQPIQIYQDILGNSFEKIKKNLPKKYLGVKDLVQKMQNHVMQDPAHKLDANRYFIIYKLAINTKQPKLIEVSLKAIQQLISYNFLNGNCPDYTLEVNLEEFKDLHDPFPLRDQLNTRKLISTIMDMMVSLTNEKDENHQMLVIKIFVLLATHIHTEMHGIHISAAIQTIIIYYSQTRNSQVEKLAKQALQQIINYNYQKLSLIEGEKIKKQLFGNGFFIGNAQQLQQQRERGRTTQDQSVIQKERSPSPNQTNMTKQLISIRGDTTLMQQNQLNQKELSPINNILKSQEDAQDADMSGYFDGVNSFSKNQNFMFQGIRKNNDKNQPTFDTICLDTLINIVDDVCIYEARKDAIVEKINQDENIPSDQKQNYIQVELQNIPTRVVPTQLDPNDPQYYRVLPINSDQLVNENDQPAGLFGWCSKCRNTANYYCKDLRVPVCSIECKISYQQMNEAVNKRFYDYQKNSKIAFEDCLSILQSLSYLLIAPSEQVLGISTSSLENAKSSVRLKVITLEMIYAIFDLRDSTFFRKEQAIKVIKEKLFDGILKCCLNNEKSIFSLSFGIFLQLLIYHKEEFKNEISIFINEIFLQLLESPNSSSNHRHLALQVLNKAFQKTRVVLDFYVNYDCSFNQVQLVDRIVSILSKIATGLYSRPEFQMMIQPNQELLLRQYAVETLALMMRSIYEYFDNYTQQQDSQNQNQINGQSKNDVLNGGKNLDETTIMQIEENREIIKIDLNDHQNQIEKEHIIKIETQRAIQKFNKKPSLGIKHLIQTGIIQPDDAVGIAKFLIENPSISKDQIGEYIGGHHELNINVLSEFTDLINFQDRRIDVAMRQYLETFTLPGEAQIVDRILQKFGDKFQRDNPQTFQSAGGAYTLSFLLIMLQTDMYNPQVKDKMKLEDFIKIAKNIEGEHFETDYLTELYRSIQKEPLALHEKAKTVKNLQDSISTTMRKKQDLFLQETQKMIEKGKNLISEKNKLSSKFIKANSMYYIGPLVETIGPKILSAFKHALENCDDDKTVRFSLEGFNSTILLSCHFNLEQERNSFVEALCQQSNLENFPNSFKKKNYSVIKQVLHLSQKIGNSLHQSWLPILTLISKLNENRLIQNGADKRPSGSGRRPSSLVLTDSEWSLQQSYVESDYIDRIYAKSTQLDGESIQDFITALCQVSKDELTSKSQTPRIFSLQKIVEIAELNMDRVVIVWNRIWAIIRDHFAEAGCHQNPQIAILAVDSLKQLSQKFFIKEERFNQQFQRDFLKPFEIIFQNVPIQNLFIKDFILDCFKNFLGNKTIYKKIKSGWRIIFNILGFALLEESDELSRNAYNIIKGIMEENLDTIHDVFVDLVQCLNKLSKKRQEDLALASIELVQKCLYYLADKSHVVPKSKLSFSSLQSQSSDPNINSQTGEHSNTHQTNKKSNESYWVPLLGVLSNLCGDHRPEIQEKSMESLFNILTEYGYTFSIEFWKMIFQGVLRPLFDEIQFTFQTKSQKQLNNTQNNRKFNWLKQSCNKAFHHITNLLFDYYDELQSLVIEFIKTYENCINNTNEQLIKQSVTAAKNTIIQLGPKFKSEDWDMIIGFFERMIRLTTPQKLLSINSDENGQKIAQDVKGKRKESLMYFYNQKINFDDANAQSKAQLLLIKVIQDVINSFQDKLSSNQLDNLCNILDKSYLFAIEFNSQIFLRYCLWKTGFNPELKQLPGILRQERQAQAMSLYIKYTHYRKQMKSGSCFNYNDLIDKLVEYMTLFLKKHKDLLKIIESEREKRNTDERSYYDSYERLDVPDLNEETIDLVVHKIKLTEVERDVNNHRTMISETVLPILEKIDLSHMKERVKEIYCILIDMTQYSQNRSFSQMVCQLCKNCSRCQNLDEDLDIFIRKILKKLFKFICDNPLPAQAPVAQVVLEQSALLKSVNQNPIIIANQENDNDKQLNNQQITNQKSINSDYVKITNSSSSIPEVTNEINAEIDEVQNENDKQKVNIIRSEQHYQDDSDNQLKIEKNLIKQVAGDYDEDDLNGSGNKNLNQNNQININSNDNSKSNSENNIDQNQQSK</sequence>
<accession>Q24I26</accession>
<feature type="domain" description="SEC7" evidence="9">
    <location>
        <begin position="746"/>
        <end position="937"/>
    </location>
</feature>
<dbReference type="GeneID" id="7823928"/>
<keyword evidence="7" id="KW-0175">Coiled coil</keyword>
<dbReference type="Pfam" id="PF09324">
    <property type="entry name" value="Sec7-like_HDS"/>
    <property type="match status" value="1"/>
</dbReference>
<feature type="region of interest" description="Disordered" evidence="8">
    <location>
        <begin position="235"/>
        <end position="262"/>
    </location>
</feature>
<comment type="subcellular location">
    <subcellularLocation>
        <location evidence="2">Cytoplasm</location>
    </subcellularLocation>
    <subcellularLocation>
        <location evidence="1">Membrane</location>
    </subcellularLocation>
</comment>
<dbReference type="InterPro" id="IPR023394">
    <property type="entry name" value="Sec7_C_sf"/>
</dbReference>
<reference evidence="11" key="1">
    <citation type="journal article" date="2006" name="PLoS Biol.">
        <title>Macronuclear genome sequence of the ciliate Tetrahymena thermophila, a model eukaryote.</title>
        <authorList>
            <person name="Eisen J.A."/>
            <person name="Coyne R.S."/>
            <person name="Wu M."/>
            <person name="Wu D."/>
            <person name="Thiagarajan M."/>
            <person name="Wortman J.R."/>
            <person name="Badger J.H."/>
            <person name="Ren Q."/>
            <person name="Amedeo P."/>
            <person name="Jones K.M."/>
            <person name="Tallon L.J."/>
            <person name="Delcher A.L."/>
            <person name="Salzberg S.L."/>
            <person name="Silva J.C."/>
            <person name="Haas B.J."/>
            <person name="Majoros W.H."/>
            <person name="Farzad M."/>
            <person name="Carlton J.M."/>
            <person name="Smith R.K. Jr."/>
            <person name="Garg J."/>
            <person name="Pearlman R.E."/>
            <person name="Karrer K.M."/>
            <person name="Sun L."/>
            <person name="Manning G."/>
            <person name="Elde N.C."/>
            <person name="Turkewitz A.P."/>
            <person name="Asai D.J."/>
            <person name="Wilkes D.E."/>
            <person name="Wang Y."/>
            <person name="Cai H."/>
            <person name="Collins K."/>
            <person name="Stewart B.A."/>
            <person name="Lee S.R."/>
            <person name="Wilamowska K."/>
            <person name="Weinberg Z."/>
            <person name="Ruzzo W.L."/>
            <person name="Wloga D."/>
            <person name="Gaertig J."/>
            <person name="Frankel J."/>
            <person name="Tsao C.-C."/>
            <person name="Gorovsky M.A."/>
            <person name="Keeling P.J."/>
            <person name="Waller R.F."/>
            <person name="Patron N.J."/>
            <person name="Cherry J.M."/>
            <person name="Stover N.A."/>
            <person name="Krieger C.J."/>
            <person name="del Toro C."/>
            <person name="Ryder H.F."/>
            <person name="Williamson S.C."/>
            <person name="Barbeau R.A."/>
            <person name="Hamilton E.P."/>
            <person name="Orias E."/>
        </authorList>
    </citation>
    <scope>NUCLEOTIDE SEQUENCE [LARGE SCALE GENOMIC DNA]</scope>
    <source>
        <strain evidence="11">SB210</strain>
    </source>
</reference>
<dbReference type="STRING" id="312017.Q24I26"/>
<dbReference type="PANTHER" id="PTHR10663">
    <property type="entry name" value="GUANYL-NUCLEOTIDE EXCHANGE FACTOR"/>
    <property type="match status" value="1"/>
</dbReference>
<dbReference type="SMART" id="SM00222">
    <property type="entry name" value="Sec7"/>
    <property type="match status" value="1"/>
</dbReference>
<dbReference type="GO" id="GO:0005737">
    <property type="term" value="C:cytoplasm"/>
    <property type="evidence" value="ECO:0007669"/>
    <property type="project" value="UniProtKB-SubCell"/>
</dbReference>
<feature type="region of interest" description="Disordered" evidence="8">
    <location>
        <begin position="1397"/>
        <end position="1421"/>
    </location>
</feature>
<dbReference type="InterPro" id="IPR015403">
    <property type="entry name" value="Mon2/Sec7/BIG1-like_HDS"/>
</dbReference>
<dbReference type="InParanoid" id="Q24I26"/>
<dbReference type="Pfam" id="PF16213">
    <property type="entry name" value="DCB"/>
    <property type="match status" value="1"/>
</dbReference>
<dbReference type="InterPro" id="IPR016024">
    <property type="entry name" value="ARM-type_fold"/>
</dbReference>
<evidence type="ECO:0000256" key="5">
    <source>
        <dbReference type="ARBA" id="ARBA00022927"/>
    </source>
</evidence>
<dbReference type="InterPro" id="IPR032629">
    <property type="entry name" value="DCB_dom"/>
</dbReference>
<evidence type="ECO:0000259" key="9">
    <source>
        <dbReference type="PROSITE" id="PS50190"/>
    </source>
</evidence>
<keyword evidence="3" id="KW-0813">Transport</keyword>
<dbReference type="Proteomes" id="UP000009168">
    <property type="component" value="Unassembled WGS sequence"/>
</dbReference>
<dbReference type="eggNOG" id="KOG0929">
    <property type="taxonomic scope" value="Eukaryota"/>
</dbReference>
<protein>
    <submittedName>
        <fullName evidence="10">Guanine nucleotide exchange factor</fullName>
    </submittedName>
</protein>
<dbReference type="EMBL" id="GG662498">
    <property type="protein sequence ID" value="EAS07412.2"/>
    <property type="molecule type" value="Genomic_DNA"/>
</dbReference>
<evidence type="ECO:0000256" key="4">
    <source>
        <dbReference type="ARBA" id="ARBA00022490"/>
    </source>
</evidence>
<feature type="compositionally biased region" description="Polar residues" evidence="8">
    <location>
        <begin position="1402"/>
        <end position="1417"/>
    </location>
</feature>
<dbReference type="PANTHER" id="PTHR10663:SF375">
    <property type="entry name" value="LD29171P"/>
    <property type="match status" value="1"/>
</dbReference>
<keyword evidence="6" id="KW-0472">Membrane</keyword>
<evidence type="ECO:0000256" key="2">
    <source>
        <dbReference type="ARBA" id="ARBA00004496"/>
    </source>
</evidence>
<dbReference type="InterPro" id="IPR032691">
    <property type="entry name" value="Mon2/Sec7/BIG1-like_HUS"/>
</dbReference>
<dbReference type="SUPFAM" id="SSF48371">
    <property type="entry name" value="ARM repeat"/>
    <property type="match status" value="2"/>
</dbReference>
<feature type="region of interest" description="Disordered" evidence="8">
    <location>
        <begin position="2012"/>
        <end position="2053"/>
    </location>
</feature>
<feature type="compositionally biased region" description="Polar residues" evidence="8">
    <location>
        <begin position="245"/>
        <end position="262"/>
    </location>
</feature>
<gene>
    <name evidence="10" type="ORF">TTHERM_00569500</name>
</gene>